<name>A0A2B4SV56_STYPI</name>
<gene>
    <name evidence="2" type="ORF">AWC38_SpisGene25850</name>
</gene>
<organism evidence="2 3">
    <name type="scientific">Stylophora pistillata</name>
    <name type="common">Smooth cauliflower coral</name>
    <dbReference type="NCBI Taxonomy" id="50429"/>
    <lineage>
        <taxon>Eukaryota</taxon>
        <taxon>Metazoa</taxon>
        <taxon>Cnidaria</taxon>
        <taxon>Anthozoa</taxon>
        <taxon>Hexacorallia</taxon>
        <taxon>Scleractinia</taxon>
        <taxon>Astrocoeniina</taxon>
        <taxon>Pocilloporidae</taxon>
        <taxon>Stylophora</taxon>
    </lineage>
</organism>
<dbReference type="AlphaFoldDB" id="A0A2B4SV56"/>
<accession>A0A2B4SV56</accession>
<sequence length="130" mass="14702">MADFPSKKAKIAARGLRVRYTLELAVEPGMEERLESVKTRIQRLKERLHLASRTPMANVILMERLLDLFEWSEQRGMVSESHSSLFTSCSFAQASHLASDAATQTDINGSNVLSHVLSYGEKKPQKRKKK</sequence>
<protein>
    <submittedName>
        <fullName evidence="2">Uncharacterized protein</fullName>
    </submittedName>
</protein>
<dbReference type="Proteomes" id="UP000225706">
    <property type="component" value="Unassembled WGS sequence"/>
</dbReference>
<evidence type="ECO:0000313" key="2">
    <source>
        <dbReference type="EMBL" id="PFX32438.1"/>
    </source>
</evidence>
<keyword evidence="1" id="KW-0175">Coiled coil</keyword>
<evidence type="ECO:0000256" key="1">
    <source>
        <dbReference type="SAM" id="Coils"/>
    </source>
</evidence>
<comment type="caution">
    <text evidence="2">The sequence shown here is derived from an EMBL/GenBank/DDBJ whole genome shotgun (WGS) entry which is preliminary data.</text>
</comment>
<evidence type="ECO:0000313" key="3">
    <source>
        <dbReference type="Proteomes" id="UP000225706"/>
    </source>
</evidence>
<feature type="coiled-coil region" evidence="1">
    <location>
        <begin position="27"/>
        <end position="54"/>
    </location>
</feature>
<proteinExistence type="predicted"/>
<keyword evidence="3" id="KW-1185">Reference proteome</keyword>
<reference evidence="3" key="1">
    <citation type="journal article" date="2017" name="bioRxiv">
        <title>Comparative analysis of the genomes of Stylophora pistillata and Acropora digitifera provides evidence for extensive differences between species of corals.</title>
        <authorList>
            <person name="Voolstra C.R."/>
            <person name="Li Y."/>
            <person name="Liew Y.J."/>
            <person name="Baumgarten S."/>
            <person name="Zoccola D."/>
            <person name="Flot J.-F."/>
            <person name="Tambutte S."/>
            <person name="Allemand D."/>
            <person name="Aranda M."/>
        </authorList>
    </citation>
    <scope>NUCLEOTIDE SEQUENCE [LARGE SCALE GENOMIC DNA]</scope>
</reference>
<dbReference type="EMBL" id="LSMT01000023">
    <property type="protein sequence ID" value="PFX32438.1"/>
    <property type="molecule type" value="Genomic_DNA"/>
</dbReference>